<evidence type="ECO:0000256" key="1">
    <source>
        <dbReference type="ARBA" id="ARBA00009427"/>
    </source>
</evidence>
<evidence type="ECO:0000256" key="8">
    <source>
        <dbReference type="HAMAP-Rule" id="MF_00238"/>
    </source>
</evidence>
<evidence type="ECO:0000256" key="3">
    <source>
        <dbReference type="ARBA" id="ARBA00022741"/>
    </source>
</evidence>
<comment type="subcellular location">
    <subcellularLocation>
        <location evidence="8">Cytoplasm</location>
    </subcellularLocation>
</comment>
<organism evidence="10 11">
    <name type="scientific">Caenispirillum salinarum AK4</name>
    <dbReference type="NCBI Taxonomy" id="1238182"/>
    <lineage>
        <taxon>Bacteria</taxon>
        <taxon>Pseudomonadati</taxon>
        <taxon>Pseudomonadota</taxon>
        <taxon>Alphaproteobacteria</taxon>
        <taxon>Rhodospirillales</taxon>
        <taxon>Novispirillaceae</taxon>
        <taxon>Caenispirillum</taxon>
    </lineage>
</organism>
<accession>K9H4E2</accession>
<evidence type="ECO:0000313" key="10">
    <source>
        <dbReference type="EMBL" id="EKV32442.1"/>
    </source>
</evidence>
<dbReference type="eggNOG" id="COG0283">
    <property type="taxonomic scope" value="Bacteria"/>
</dbReference>
<proteinExistence type="inferred from homology"/>
<dbReference type="RefSeq" id="WP_009538930.1">
    <property type="nucleotide sequence ID" value="NZ_ANHY01000003.1"/>
</dbReference>
<dbReference type="EMBL" id="ANHY01000003">
    <property type="protein sequence ID" value="EKV32442.1"/>
    <property type="molecule type" value="Genomic_DNA"/>
</dbReference>
<dbReference type="SUPFAM" id="SSF52540">
    <property type="entry name" value="P-loop containing nucleoside triphosphate hydrolases"/>
    <property type="match status" value="1"/>
</dbReference>
<evidence type="ECO:0000256" key="6">
    <source>
        <dbReference type="ARBA" id="ARBA00047615"/>
    </source>
</evidence>
<comment type="catalytic activity">
    <reaction evidence="7 8">
        <text>CMP + ATP = CDP + ADP</text>
        <dbReference type="Rhea" id="RHEA:11600"/>
        <dbReference type="ChEBI" id="CHEBI:30616"/>
        <dbReference type="ChEBI" id="CHEBI:58069"/>
        <dbReference type="ChEBI" id="CHEBI:60377"/>
        <dbReference type="ChEBI" id="CHEBI:456216"/>
        <dbReference type="EC" id="2.7.4.25"/>
    </reaction>
</comment>
<dbReference type="AlphaFoldDB" id="K9H4E2"/>
<comment type="catalytic activity">
    <reaction evidence="6 8">
        <text>dCMP + ATP = dCDP + ADP</text>
        <dbReference type="Rhea" id="RHEA:25094"/>
        <dbReference type="ChEBI" id="CHEBI:30616"/>
        <dbReference type="ChEBI" id="CHEBI:57566"/>
        <dbReference type="ChEBI" id="CHEBI:58593"/>
        <dbReference type="ChEBI" id="CHEBI:456216"/>
        <dbReference type="EC" id="2.7.4.25"/>
    </reaction>
</comment>
<dbReference type="STRING" id="1238182.C882_2521"/>
<dbReference type="GO" id="GO:0036431">
    <property type="term" value="F:dCMP kinase activity"/>
    <property type="evidence" value="ECO:0007669"/>
    <property type="project" value="InterPro"/>
</dbReference>
<dbReference type="GO" id="GO:0005737">
    <property type="term" value="C:cytoplasm"/>
    <property type="evidence" value="ECO:0007669"/>
    <property type="project" value="UniProtKB-SubCell"/>
</dbReference>
<dbReference type="GO" id="GO:0036430">
    <property type="term" value="F:CMP kinase activity"/>
    <property type="evidence" value="ECO:0007669"/>
    <property type="project" value="RHEA"/>
</dbReference>
<dbReference type="GO" id="GO:0006220">
    <property type="term" value="P:pyrimidine nucleotide metabolic process"/>
    <property type="evidence" value="ECO:0007669"/>
    <property type="project" value="UniProtKB-UniRule"/>
</dbReference>
<evidence type="ECO:0000256" key="4">
    <source>
        <dbReference type="ARBA" id="ARBA00022777"/>
    </source>
</evidence>
<dbReference type="EC" id="2.7.4.25" evidence="8"/>
<dbReference type="PATRIC" id="fig|1238182.3.peg.481"/>
<gene>
    <name evidence="8" type="primary">cmk</name>
    <name evidence="10" type="ORF">C882_2521</name>
</gene>
<dbReference type="GO" id="GO:0005524">
    <property type="term" value="F:ATP binding"/>
    <property type="evidence" value="ECO:0007669"/>
    <property type="project" value="UniProtKB-UniRule"/>
</dbReference>
<feature type="binding site" evidence="8">
    <location>
        <begin position="7"/>
        <end position="15"/>
    </location>
    <ligand>
        <name>ATP</name>
        <dbReference type="ChEBI" id="CHEBI:30616"/>
    </ligand>
</feature>
<keyword evidence="2 8" id="KW-0808">Transferase</keyword>
<comment type="similarity">
    <text evidence="1 8">Belongs to the cytidylate kinase family. Type 1 subfamily.</text>
</comment>
<dbReference type="CDD" id="cd02020">
    <property type="entry name" value="CMPK"/>
    <property type="match status" value="1"/>
</dbReference>
<evidence type="ECO:0000256" key="5">
    <source>
        <dbReference type="ARBA" id="ARBA00022840"/>
    </source>
</evidence>
<dbReference type="Proteomes" id="UP000009881">
    <property type="component" value="Unassembled WGS sequence"/>
</dbReference>
<keyword evidence="5 8" id="KW-0067">ATP-binding</keyword>
<protein>
    <recommendedName>
        <fullName evidence="8">Cytidylate kinase</fullName>
        <shortName evidence="8">CK</shortName>
        <ecNumber evidence="8">2.7.4.25</ecNumber>
    </recommendedName>
    <alternativeName>
        <fullName evidence="8">Cytidine monophosphate kinase</fullName>
        <shortName evidence="8">CMP kinase</shortName>
    </alternativeName>
</protein>
<dbReference type="HAMAP" id="MF_00238">
    <property type="entry name" value="Cytidyl_kinase_type1"/>
    <property type="match status" value="1"/>
</dbReference>
<evidence type="ECO:0000256" key="2">
    <source>
        <dbReference type="ARBA" id="ARBA00022679"/>
    </source>
</evidence>
<dbReference type="NCBIfam" id="TIGR00017">
    <property type="entry name" value="cmk"/>
    <property type="match status" value="1"/>
</dbReference>
<dbReference type="InterPro" id="IPR027417">
    <property type="entry name" value="P-loop_NTPase"/>
</dbReference>
<keyword evidence="4 8" id="KW-0418">Kinase</keyword>
<evidence type="ECO:0000256" key="7">
    <source>
        <dbReference type="ARBA" id="ARBA00048478"/>
    </source>
</evidence>
<comment type="caution">
    <text evidence="10">The sequence shown here is derived from an EMBL/GenBank/DDBJ whole genome shotgun (WGS) entry which is preliminary data.</text>
</comment>
<dbReference type="Gene3D" id="3.40.50.300">
    <property type="entry name" value="P-loop containing nucleotide triphosphate hydrolases"/>
    <property type="match status" value="1"/>
</dbReference>
<feature type="domain" description="Cytidylate kinase" evidence="9">
    <location>
        <begin position="3"/>
        <end position="207"/>
    </location>
</feature>
<keyword evidence="11" id="KW-1185">Reference proteome</keyword>
<dbReference type="InterPro" id="IPR011994">
    <property type="entry name" value="Cytidylate_kinase_dom"/>
</dbReference>
<keyword evidence="3 8" id="KW-0547">Nucleotide-binding</keyword>
<dbReference type="InterPro" id="IPR003136">
    <property type="entry name" value="Cytidylate_kin"/>
</dbReference>
<dbReference type="Pfam" id="PF02224">
    <property type="entry name" value="Cytidylate_kin"/>
    <property type="match status" value="1"/>
</dbReference>
<reference evidence="10 11" key="1">
    <citation type="journal article" date="2013" name="Genome Announc.">
        <title>Draft Genome Sequence of an Alphaproteobacterium, Caenispirillum salinarum AK4(T), Isolated from a Solar Saltern.</title>
        <authorList>
            <person name="Khatri I."/>
            <person name="Singh A."/>
            <person name="Korpole S."/>
            <person name="Pinnaka A.K."/>
            <person name="Subramanian S."/>
        </authorList>
    </citation>
    <scope>NUCLEOTIDE SEQUENCE [LARGE SCALE GENOMIC DNA]</scope>
    <source>
        <strain evidence="10 11">AK4</strain>
    </source>
</reference>
<sequence length="212" mass="22549">MIVAIDGPAASGKGTLARRLARHFGYAYLDTGSLYRAVGFAVMQNGGDPADPDTAEAAARALDPGILNDERLRTDAVAQAASKVAAIPAVRAALLEFQRAFAKRPPDGARGAVLDGRDIGTVVCADADRKMFVTASVDVRAKRRFKELREKGHEVIESAVLQDMKDRDARDAGRTVAPLAPAEDALVLDTSDLDAEQVFTLAVKYVTEGRLG</sequence>
<name>K9H4E2_9PROT</name>
<keyword evidence="8" id="KW-0963">Cytoplasm</keyword>
<evidence type="ECO:0000259" key="9">
    <source>
        <dbReference type="Pfam" id="PF02224"/>
    </source>
</evidence>
<dbReference type="OrthoDB" id="9807434at2"/>
<evidence type="ECO:0000313" key="11">
    <source>
        <dbReference type="Proteomes" id="UP000009881"/>
    </source>
</evidence>